<reference evidence="7" key="1">
    <citation type="submission" date="2021-02" db="EMBL/GenBank/DDBJ databases">
        <authorList>
            <person name="Dougan E. K."/>
            <person name="Rhodes N."/>
            <person name="Thang M."/>
            <person name="Chan C."/>
        </authorList>
    </citation>
    <scope>NUCLEOTIDE SEQUENCE</scope>
</reference>
<protein>
    <submittedName>
        <fullName evidence="7">Uncharacterized protein</fullName>
    </submittedName>
</protein>
<evidence type="ECO:0000313" key="8">
    <source>
        <dbReference type="Proteomes" id="UP000654075"/>
    </source>
</evidence>
<organism evidence="7 8">
    <name type="scientific">Polarella glacialis</name>
    <name type="common">Dinoflagellate</name>
    <dbReference type="NCBI Taxonomy" id="89957"/>
    <lineage>
        <taxon>Eukaryota</taxon>
        <taxon>Sar</taxon>
        <taxon>Alveolata</taxon>
        <taxon>Dinophyceae</taxon>
        <taxon>Suessiales</taxon>
        <taxon>Suessiaceae</taxon>
        <taxon>Polarella</taxon>
    </lineage>
</organism>
<dbReference type="AlphaFoldDB" id="A0A813GCH0"/>
<dbReference type="SUPFAM" id="SSF53067">
    <property type="entry name" value="Actin-like ATPase domain"/>
    <property type="match status" value="1"/>
</dbReference>
<dbReference type="GO" id="GO:0016787">
    <property type="term" value="F:hydrolase activity"/>
    <property type="evidence" value="ECO:0007669"/>
    <property type="project" value="UniProtKB-KW"/>
</dbReference>
<evidence type="ECO:0000313" key="7">
    <source>
        <dbReference type="EMBL" id="CAE8623934.1"/>
    </source>
</evidence>
<name>A0A813GCH0_POLGL</name>
<evidence type="ECO:0000256" key="4">
    <source>
        <dbReference type="ARBA" id="ARBA00022840"/>
    </source>
</evidence>
<dbReference type="InterPro" id="IPR004000">
    <property type="entry name" value="Actin"/>
</dbReference>
<dbReference type="EMBL" id="CAJNNV010028267">
    <property type="protein sequence ID" value="CAE8623934.1"/>
    <property type="molecule type" value="Genomic_DNA"/>
</dbReference>
<keyword evidence="2" id="KW-0547">Nucleotide-binding</keyword>
<evidence type="ECO:0000256" key="2">
    <source>
        <dbReference type="ARBA" id="ARBA00022741"/>
    </source>
</evidence>
<evidence type="ECO:0000256" key="5">
    <source>
        <dbReference type="ARBA" id="ARBA00049360"/>
    </source>
</evidence>
<gene>
    <name evidence="7" type="ORF">PGLA1383_LOCUS41130</name>
</gene>
<comment type="caution">
    <text evidence="7">The sequence shown here is derived from an EMBL/GenBank/DDBJ whole genome shotgun (WGS) entry which is preliminary data.</text>
</comment>
<sequence>MALWIGGSVLASLPAFRQMWISRAEYDERPDRPQSRRLDAPTLQTKCGSCSELEKTCGKECDRDRRCYVDQNEVKFGPGDPNYQYYPDGKLGPGASSTRSTAATSAAASYCNGGPTQLAPQSVTWADGLFRKTAGGLLGRFQLTPKASSFAGGGPGVVGQGGPTSQRAVLTFEQQMGFANPGRGKQTSRLKETQQVSAAT</sequence>
<comment type="catalytic activity">
    <reaction evidence="5">
        <text>ATP + H2O = ADP + phosphate + H(+)</text>
        <dbReference type="Rhea" id="RHEA:13065"/>
        <dbReference type="ChEBI" id="CHEBI:15377"/>
        <dbReference type="ChEBI" id="CHEBI:15378"/>
        <dbReference type="ChEBI" id="CHEBI:30616"/>
        <dbReference type="ChEBI" id="CHEBI:43474"/>
        <dbReference type="ChEBI" id="CHEBI:456216"/>
    </reaction>
</comment>
<dbReference type="PROSITE" id="PS00432">
    <property type="entry name" value="ACTINS_2"/>
    <property type="match status" value="1"/>
</dbReference>
<keyword evidence="8" id="KW-1185">Reference proteome</keyword>
<keyword evidence="3" id="KW-0378">Hydrolase</keyword>
<keyword evidence="4" id="KW-0067">ATP-binding</keyword>
<dbReference type="GO" id="GO:0005524">
    <property type="term" value="F:ATP binding"/>
    <property type="evidence" value="ECO:0007669"/>
    <property type="project" value="UniProtKB-KW"/>
</dbReference>
<dbReference type="InterPro" id="IPR043129">
    <property type="entry name" value="ATPase_NBD"/>
</dbReference>
<proteinExistence type="inferred from homology"/>
<evidence type="ECO:0000256" key="6">
    <source>
        <dbReference type="SAM" id="MobiDB-lite"/>
    </source>
</evidence>
<evidence type="ECO:0000256" key="1">
    <source>
        <dbReference type="ARBA" id="ARBA00006752"/>
    </source>
</evidence>
<dbReference type="Pfam" id="PF00022">
    <property type="entry name" value="Actin"/>
    <property type="match status" value="1"/>
</dbReference>
<evidence type="ECO:0000256" key="3">
    <source>
        <dbReference type="ARBA" id="ARBA00022801"/>
    </source>
</evidence>
<dbReference type="Proteomes" id="UP000654075">
    <property type="component" value="Unassembled WGS sequence"/>
</dbReference>
<comment type="similarity">
    <text evidence="1">Belongs to the actin family.</text>
</comment>
<dbReference type="InterPro" id="IPR004001">
    <property type="entry name" value="Actin_CS"/>
</dbReference>
<accession>A0A813GCH0</accession>
<dbReference type="FunFam" id="3.30.420.40:FF:000058">
    <property type="entry name" value="Putative actin-related protein 5"/>
    <property type="match status" value="1"/>
</dbReference>
<feature type="region of interest" description="Disordered" evidence="6">
    <location>
        <begin position="178"/>
        <end position="200"/>
    </location>
</feature>
<dbReference type="OrthoDB" id="441762at2759"/>
<dbReference type="Gene3D" id="3.30.420.40">
    <property type="match status" value="1"/>
</dbReference>